<feature type="transmembrane region" description="Helical" evidence="1">
    <location>
        <begin position="98"/>
        <end position="118"/>
    </location>
</feature>
<proteinExistence type="predicted"/>
<sequence length="127" mass="14161">MSDTPNRIRASDVERERVAKRLQSASAEGRLTLEETEQRLGAVYAAKYLDDLGKLIADLPPEQRPPGRYPSPLLVHAGVVAVLTVMIIAHWIVSGAVFFWPVIPLFWLGVSLAVHAAFRAYRRPVPY</sequence>
<evidence type="ECO:0000313" key="3">
    <source>
        <dbReference type="EMBL" id="MFD2421506.1"/>
    </source>
</evidence>
<feature type="transmembrane region" description="Helical" evidence="1">
    <location>
        <begin position="73"/>
        <end position="92"/>
    </location>
</feature>
<dbReference type="EMBL" id="JBHUKR010000022">
    <property type="protein sequence ID" value="MFD2421506.1"/>
    <property type="molecule type" value="Genomic_DNA"/>
</dbReference>
<evidence type="ECO:0000313" key="4">
    <source>
        <dbReference type="Proteomes" id="UP001597417"/>
    </source>
</evidence>
<keyword evidence="1" id="KW-1133">Transmembrane helix</keyword>
<dbReference type="RefSeq" id="WP_378270135.1">
    <property type="nucleotide sequence ID" value="NZ_JBHUKR010000022.1"/>
</dbReference>
<dbReference type="InterPro" id="IPR012551">
    <property type="entry name" value="DUF1707_SHOCT-like"/>
</dbReference>
<gene>
    <name evidence="3" type="ORF">ACFSXZ_34770</name>
</gene>
<dbReference type="Proteomes" id="UP001597417">
    <property type="component" value="Unassembled WGS sequence"/>
</dbReference>
<organism evidence="3 4">
    <name type="scientific">Amycolatopsis pigmentata</name>
    <dbReference type="NCBI Taxonomy" id="450801"/>
    <lineage>
        <taxon>Bacteria</taxon>
        <taxon>Bacillati</taxon>
        <taxon>Actinomycetota</taxon>
        <taxon>Actinomycetes</taxon>
        <taxon>Pseudonocardiales</taxon>
        <taxon>Pseudonocardiaceae</taxon>
        <taxon>Amycolatopsis</taxon>
    </lineage>
</organism>
<comment type="caution">
    <text evidence="3">The sequence shown here is derived from an EMBL/GenBank/DDBJ whole genome shotgun (WGS) entry which is preliminary data.</text>
</comment>
<dbReference type="Pfam" id="PF08044">
    <property type="entry name" value="DUF1707"/>
    <property type="match status" value="1"/>
</dbReference>
<evidence type="ECO:0000256" key="1">
    <source>
        <dbReference type="SAM" id="Phobius"/>
    </source>
</evidence>
<keyword evidence="1" id="KW-0812">Transmembrane</keyword>
<reference evidence="4" key="1">
    <citation type="journal article" date="2019" name="Int. J. Syst. Evol. Microbiol.">
        <title>The Global Catalogue of Microorganisms (GCM) 10K type strain sequencing project: providing services to taxonomists for standard genome sequencing and annotation.</title>
        <authorList>
            <consortium name="The Broad Institute Genomics Platform"/>
            <consortium name="The Broad Institute Genome Sequencing Center for Infectious Disease"/>
            <person name="Wu L."/>
            <person name="Ma J."/>
        </authorList>
    </citation>
    <scope>NUCLEOTIDE SEQUENCE [LARGE SCALE GENOMIC DNA]</scope>
    <source>
        <strain evidence="4">CGMCC 4.7645</strain>
    </source>
</reference>
<keyword evidence="1" id="KW-0472">Membrane</keyword>
<evidence type="ECO:0000259" key="2">
    <source>
        <dbReference type="Pfam" id="PF08044"/>
    </source>
</evidence>
<keyword evidence="4" id="KW-1185">Reference proteome</keyword>
<feature type="domain" description="DUF1707" evidence="2">
    <location>
        <begin position="8"/>
        <end position="60"/>
    </location>
</feature>
<name>A0ABW5G9D5_9PSEU</name>
<accession>A0ABW5G9D5</accession>
<protein>
    <submittedName>
        <fullName evidence="3">DUF1707 domain-containing protein</fullName>
    </submittedName>
</protein>